<comment type="caution">
    <text evidence="1">The sequence shown here is derived from an EMBL/GenBank/DDBJ whole genome shotgun (WGS) entry which is preliminary data.</text>
</comment>
<organism evidence="1 2">
    <name type="scientific">Drosophila gunungcola</name>
    <name type="common">fruit fly</name>
    <dbReference type="NCBI Taxonomy" id="103775"/>
    <lineage>
        <taxon>Eukaryota</taxon>
        <taxon>Metazoa</taxon>
        <taxon>Ecdysozoa</taxon>
        <taxon>Arthropoda</taxon>
        <taxon>Hexapoda</taxon>
        <taxon>Insecta</taxon>
        <taxon>Pterygota</taxon>
        <taxon>Neoptera</taxon>
        <taxon>Endopterygota</taxon>
        <taxon>Diptera</taxon>
        <taxon>Brachycera</taxon>
        <taxon>Muscomorpha</taxon>
        <taxon>Ephydroidea</taxon>
        <taxon>Drosophilidae</taxon>
        <taxon>Drosophila</taxon>
        <taxon>Sophophora</taxon>
    </lineage>
</organism>
<accession>A0A9Q0BTQ5</accession>
<dbReference type="AlphaFoldDB" id="A0A9Q0BTQ5"/>
<reference evidence="1" key="1">
    <citation type="journal article" date="2023" name="Genome Biol. Evol.">
        <title>Long-read-based Genome Assembly of Drosophila gunungcola Reveals Fewer Chemosensory Genes in Flower-breeding Species.</title>
        <authorList>
            <person name="Negi A."/>
            <person name="Liao B.Y."/>
            <person name="Yeh S.D."/>
        </authorList>
    </citation>
    <scope>NUCLEOTIDE SEQUENCE</scope>
    <source>
        <strain evidence="1">Sukarami</strain>
    </source>
</reference>
<dbReference type="Proteomes" id="UP001059596">
    <property type="component" value="Chromosome 3R"/>
</dbReference>
<proteinExistence type="predicted"/>
<keyword evidence="2" id="KW-1185">Reference proteome</keyword>
<evidence type="ECO:0000313" key="1">
    <source>
        <dbReference type="EMBL" id="KAI8044372.1"/>
    </source>
</evidence>
<name>A0A9Q0BTQ5_9MUSC</name>
<evidence type="ECO:0000313" key="2">
    <source>
        <dbReference type="Proteomes" id="UP001059596"/>
    </source>
</evidence>
<gene>
    <name evidence="1" type="ORF">M5D96_000528</name>
</gene>
<protein>
    <submittedName>
        <fullName evidence="1">Uncharacterized protein</fullName>
    </submittedName>
</protein>
<sequence>MLDSLRSADRLLYTHNLQKYIARTYTSDCMCAGCSAIFVRRIVCAVRGKWLDGRPFVGRGGWRRGRTRSGAEQSG</sequence>
<dbReference type="EMBL" id="JAMKOV010000001">
    <property type="protein sequence ID" value="KAI8044372.1"/>
    <property type="molecule type" value="Genomic_DNA"/>
</dbReference>